<reference evidence="2" key="1">
    <citation type="journal article" date="2014" name="Int. J. Syst. Evol. Microbiol.">
        <title>Complete genome sequence of Corynebacterium casei LMG S-19264T (=DSM 44701T), isolated from a smear-ripened cheese.</title>
        <authorList>
            <consortium name="US DOE Joint Genome Institute (JGI-PGF)"/>
            <person name="Walter F."/>
            <person name="Albersmeier A."/>
            <person name="Kalinowski J."/>
            <person name="Ruckert C."/>
        </authorList>
    </citation>
    <scope>NUCLEOTIDE SEQUENCE</scope>
    <source>
        <strain evidence="2">JCM 10088</strain>
    </source>
</reference>
<feature type="transmembrane region" description="Helical" evidence="1">
    <location>
        <begin position="719"/>
        <end position="743"/>
    </location>
</feature>
<dbReference type="AlphaFoldDB" id="A0A830GSX0"/>
<dbReference type="EMBL" id="BMNL01000001">
    <property type="protein sequence ID" value="GGP19870.1"/>
    <property type="molecule type" value="Genomic_DNA"/>
</dbReference>
<dbReference type="Proteomes" id="UP000610960">
    <property type="component" value="Unassembled WGS sequence"/>
</dbReference>
<keyword evidence="3" id="KW-1185">Reference proteome</keyword>
<comment type="caution">
    <text evidence="2">The sequence shown here is derived from an EMBL/GenBank/DDBJ whole genome shotgun (WGS) entry which is preliminary data.</text>
</comment>
<dbReference type="RefSeq" id="WP_188595887.1">
    <property type="nucleotide sequence ID" value="NZ_BMNL01000001.1"/>
</dbReference>
<organism evidence="2 3">
    <name type="scientific">Thermocladium modestius</name>
    <dbReference type="NCBI Taxonomy" id="62609"/>
    <lineage>
        <taxon>Archaea</taxon>
        <taxon>Thermoproteota</taxon>
        <taxon>Thermoprotei</taxon>
        <taxon>Thermoproteales</taxon>
        <taxon>Thermoproteaceae</taxon>
        <taxon>Thermocladium</taxon>
    </lineage>
</organism>
<keyword evidence="1" id="KW-0472">Membrane</keyword>
<evidence type="ECO:0000256" key="1">
    <source>
        <dbReference type="SAM" id="Phobius"/>
    </source>
</evidence>
<accession>A0A830GSX0</accession>
<name>A0A830GSX0_9CREN</name>
<protein>
    <submittedName>
        <fullName evidence="2">Uncharacterized protein</fullName>
    </submittedName>
</protein>
<gene>
    <name evidence="2" type="ORF">GCM10007981_05300</name>
</gene>
<reference evidence="2" key="2">
    <citation type="submission" date="2020-09" db="EMBL/GenBank/DDBJ databases">
        <authorList>
            <person name="Sun Q."/>
            <person name="Ohkuma M."/>
        </authorList>
    </citation>
    <scope>NUCLEOTIDE SEQUENCE</scope>
    <source>
        <strain evidence="2">JCM 10088</strain>
    </source>
</reference>
<dbReference type="PANTHER" id="PTHR35902:SF6">
    <property type="entry name" value="CONSERVED WITHIN P. AEROPHILUM"/>
    <property type="match status" value="1"/>
</dbReference>
<sequence>MNVNLKYVLAIILAIAASPLVIHASYVATVIINQQSQESLLFSVSQVQPVTMPSGSSGVVTFQIPLTYAGPYYLGGVSVGLSTCSGSVVSQNPINMGWLSPGQTVDLEFQVNSSVPLNCVGSISISWTGLFKFNSSSQSYVQEGGSGSTSIKISEYAQGAPLLSVSINSTQMPLLVNTPVEIVVKNNGSGPIYNLLVQTQASGAFINGSFSGSIYRADLPSGGSLSFMELVSPTSSQAEISVTISGVNAAGQPYSSSYQQALTITPLPSNLQSTVSLGVNETELVLGENSPVSLAVAEAGGAMRDFELMITPINMYVNGSSLPVVVNIGNLSGSAFIHLMLTPISSNAELSISYSGVNVAGQTVTGTGTAAFIVRQQPLAISASLIPSIAYAGNPTRFDLIITNNSTLPISNVTITVASSIPLINSTYPPKLVIGKMAPGESDDVVLTAVPIQGAQFTVQYSYVQGSNYVQGTLSLSPLVKQPQAPLVWVGNNTLGIGDNKIVITVENPSPIPISDVVLTIDQYSGFTLIGPTAYELGYLGPGQSATADIPILVPVSSTSAGLSYSLSYVTGNGQSAEQGSLTFSVISPSNVVISSVVISPTPPGIDSPITLSLTFINTGIDSIYDVNASVKSDMAYISQPSTFYGEISPQTPTAGAFTFQTSKPGVHFINLTITYMDQYGHEMSVSKYIRVYVTNSTYSIASTATGSRRSFGGGGGGFGGFGAAAVVTAVAAIIVVSTLLVIRRRVGHR</sequence>
<keyword evidence="1" id="KW-1133">Transmembrane helix</keyword>
<evidence type="ECO:0000313" key="3">
    <source>
        <dbReference type="Proteomes" id="UP000610960"/>
    </source>
</evidence>
<dbReference type="OrthoDB" id="28271at2157"/>
<keyword evidence="1" id="KW-0812">Transmembrane</keyword>
<dbReference type="PANTHER" id="PTHR35902">
    <property type="entry name" value="S-LAYER DOMAIN-LIKE PROTEIN-RELATED"/>
    <property type="match status" value="1"/>
</dbReference>
<evidence type="ECO:0000313" key="2">
    <source>
        <dbReference type="EMBL" id="GGP19870.1"/>
    </source>
</evidence>
<proteinExistence type="predicted"/>